<organism evidence="1 2">
    <name type="scientific">Papaver somniferum</name>
    <name type="common">Opium poppy</name>
    <dbReference type="NCBI Taxonomy" id="3469"/>
    <lineage>
        <taxon>Eukaryota</taxon>
        <taxon>Viridiplantae</taxon>
        <taxon>Streptophyta</taxon>
        <taxon>Embryophyta</taxon>
        <taxon>Tracheophyta</taxon>
        <taxon>Spermatophyta</taxon>
        <taxon>Magnoliopsida</taxon>
        <taxon>Ranunculales</taxon>
        <taxon>Papaveraceae</taxon>
        <taxon>Papaveroideae</taxon>
        <taxon>Papaver</taxon>
    </lineage>
</organism>
<dbReference type="EMBL" id="CM010724">
    <property type="protein sequence ID" value="RZC81568.1"/>
    <property type="molecule type" value="Genomic_DNA"/>
</dbReference>
<keyword evidence="2" id="KW-1185">Reference proteome</keyword>
<sequence>MLMLAADEIQSILKILCYLTNNGCKIHKQGYEVGLLLNRQQWYNVNRNRSRKREECERIVDAKAKAGSDSDVVAALVLQAGVAVKDREVHQLWRMLAEFEMRMMISMDDMCVVLLGFFIFL</sequence>
<reference evidence="1 2" key="1">
    <citation type="journal article" date="2018" name="Science">
        <title>The opium poppy genome and morphinan production.</title>
        <authorList>
            <person name="Guo L."/>
            <person name="Winzer T."/>
            <person name="Yang X."/>
            <person name="Li Y."/>
            <person name="Ning Z."/>
            <person name="He Z."/>
            <person name="Teodor R."/>
            <person name="Lu Y."/>
            <person name="Bowser T.A."/>
            <person name="Graham I.A."/>
            <person name="Ye K."/>
        </authorList>
    </citation>
    <scope>NUCLEOTIDE SEQUENCE [LARGE SCALE GENOMIC DNA]</scope>
    <source>
        <strain evidence="2">cv. HN1</strain>
        <tissue evidence="1">Leaves</tissue>
    </source>
</reference>
<name>A0A4Y7LAN0_PAPSO</name>
<proteinExistence type="predicted"/>
<dbReference type="Gramene" id="RZC81568">
    <property type="protein sequence ID" value="RZC81568"/>
    <property type="gene ID" value="C5167_044148"/>
</dbReference>
<dbReference type="AlphaFoldDB" id="A0A4Y7LAN0"/>
<accession>A0A4Y7LAN0</accession>
<protein>
    <submittedName>
        <fullName evidence="1">Uncharacterized protein</fullName>
    </submittedName>
</protein>
<evidence type="ECO:0000313" key="1">
    <source>
        <dbReference type="EMBL" id="RZC81568.1"/>
    </source>
</evidence>
<gene>
    <name evidence="1" type="ORF">C5167_044148</name>
</gene>
<evidence type="ECO:0000313" key="2">
    <source>
        <dbReference type="Proteomes" id="UP000316621"/>
    </source>
</evidence>
<dbReference type="Proteomes" id="UP000316621">
    <property type="component" value="Chromosome 10"/>
</dbReference>